<evidence type="ECO:0000256" key="1">
    <source>
        <dbReference type="SAM" id="MobiDB-lite"/>
    </source>
</evidence>
<feature type="region of interest" description="Disordered" evidence="1">
    <location>
        <begin position="96"/>
        <end position="135"/>
    </location>
</feature>
<dbReference type="EMBL" id="BNBE01000003">
    <property type="protein sequence ID" value="GHG19256.1"/>
    <property type="molecule type" value="Genomic_DNA"/>
</dbReference>
<evidence type="ECO:0000313" key="2">
    <source>
        <dbReference type="EMBL" id="GHG19256.1"/>
    </source>
</evidence>
<feature type="region of interest" description="Disordered" evidence="1">
    <location>
        <begin position="59"/>
        <end position="80"/>
    </location>
</feature>
<reference evidence="2" key="1">
    <citation type="journal article" date="2014" name="Int. J. Syst. Evol. Microbiol.">
        <title>Complete genome sequence of Corynebacterium casei LMG S-19264T (=DSM 44701T), isolated from a smear-ripened cheese.</title>
        <authorList>
            <consortium name="US DOE Joint Genome Institute (JGI-PGF)"/>
            <person name="Walter F."/>
            <person name="Albersmeier A."/>
            <person name="Kalinowski J."/>
            <person name="Ruckert C."/>
        </authorList>
    </citation>
    <scope>NUCLEOTIDE SEQUENCE</scope>
    <source>
        <strain evidence="2">JCM 4122</strain>
    </source>
</reference>
<sequence>MEGDGGGQLGADPFVRPAQVGALFGAGGEAAAVGAGPFGEGGSGAHRSFEADGVVGEDGDVLGAGVHPEQRGLVGAPDPAGAGRVRVDEVEVEGPVAVQLGQGGREPLQEAGAARSRADDHQRGGAHRPVPVPRA</sequence>
<protein>
    <submittedName>
        <fullName evidence="2">Uncharacterized protein</fullName>
    </submittedName>
</protein>
<gene>
    <name evidence="2" type="ORF">GCM10017667_62620</name>
</gene>
<keyword evidence="3" id="KW-1185">Reference proteome</keyword>
<accession>A0A919BV41</accession>
<proteinExistence type="predicted"/>
<dbReference type="Proteomes" id="UP000632849">
    <property type="component" value="Unassembled WGS sequence"/>
</dbReference>
<reference evidence="2" key="2">
    <citation type="submission" date="2020-09" db="EMBL/GenBank/DDBJ databases">
        <authorList>
            <person name="Sun Q."/>
            <person name="Ohkuma M."/>
        </authorList>
    </citation>
    <scope>NUCLEOTIDE SEQUENCE</scope>
    <source>
        <strain evidence="2">JCM 4122</strain>
    </source>
</reference>
<evidence type="ECO:0000313" key="3">
    <source>
        <dbReference type="Proteomes" id="UP000632849"/>
    </source>
</evidence>
<dbReference type="AlphaFoldDB" id="A0A919BV41"/>
<name>A0A919BV41_STRFL</name>
<comment type="caution">
    <text evidence="2">The sequence shown here is derived from an EMBL/GenBank/DDBJ whole genome shotgun (WGS) entry which is preliminary data.</text>
</comment>
<organism evidence="2 3">
    <name type="scientific">Streptomyces filamentosus</name>
    <name type="common">Streptomyces roseosporus</name>
    <dbReference type="NCBI Taxonomy" id="67294"/>
    <lineage>
        <taxon>Bacteria</taxon>
        <taxon>Bacillati</taxon>
        <taxon>Actinomycetota</taxon>
        <taxon>Actinomycetes</taxon>
        <taxon>Kitasatosporales</taxon>
        <taxon>Streptomycetaceae</taxon>
        <taxon>Streptomyces</taxon>
    </lineage>
</organism>